<sequence length="165" mass="18378">MIVTAILVVLLSFTHVSLCNNNFKARNVCNNDYSLCDPKGASTSDEPPISSALSPLFIDILNTVDNNKDTKRDVVRSTDRLKPRLLGGGLCCTDGTQCLLLQGLNFPFCYDNYTTNYYLPGGSYGQITVLPATFMVRLHRRRSQILRPLTFPRSTQPLVVSVPYQ</sequence>
<feature type="signal peptide" evidence="1">
    <location>
        <begin position="1"/>
        <end position="19"/>
    </location>
</feature>
<proteinExistence type="predicted"/>
<gene>
    <name evidence="2" type="ORF">JMJ35_002930</name>
</gene>
<keyword evidence="3" id="KW-1185">Reference proteome</keyword>
<dbReference type="AlphaFoldDB" id="A0AA39R6P0"/>
<accession>A0AA39R6P0</accession>
<dbReference type="EMBL" id="JAFEKC020000005">
    <property type="protein sequence ID" value="KAK0514313.1"/>
    <property type="molecule type" value="Genomic_DNA"/>
</dbReference>
<evidence type="ECO:0008006" key="4">
    <source>
        <dbReference type="Google" id="ProtNLM"/>
    </source>
</evidence>
<protein>
    <recommendedName>
        <fullName evidence="4">Hydrophobin</fullName>
    </recommendedName>
</protein>
<organism evidence="2 3">
    <name type="scientific">Cladonia borealis</name>
    <dbReference type="NCBI Taxonomy" id="184061"/>
    <lineage>
        <taxon>Eukaryota</taxon>
        <taxon>Fungi</taxon>
        <taxon>Dikarya</taxon>
        <taxon>Ascomycota</taxon>
        <taxon>Pezizomycotina</taxon>
        <taxon>Lecanoromycetes</taxon>
        <taxon>OSLEUM clade</taxon>
        <taxon>Lecanoromycetidae</taxon>
        <taxon>Lecanorales</taxon>
        <taxon>Lecanorineae</taxon>
        <taxon>Cladoniaceae</taxon>
        <taxon>Cladonia</taxon>
    </lineage>
</organism>
<evidence type="ECO:0000313" key="3">
    <source>
        <dbReference type="Proteomes" id="UP001166286"/>
    </source>
</evidence>
<comment type="caution">
    <text evidence="2">The sequence shown here is derived from an EMBL/GenBank/DDBJ whole genome shotgun (WGS) entry which is preliminary data.</text>
</comment>
<reference evidence="2" key="1">
    <citation type="submission" date="2023-03" db="EMBL/GenBank/DDBJ databases">
        <title>Complete genome of Cladonia borealis.</title>
        <authorList>
            <person name="Park H."/>
        </authorList>
    </citation>
    <scope>NUCLEOTIDE SEQUENCE</scope>
    <source>
        <strain evidence="2">ANT050790</strain>
    </source>
</reference>
<evidence type="ECO:0000313" key="2">
    <source>
        <dbReference type="EMBL" id="KAK0514313.1"/>
    </source>
</evidence>
<dbReference type="Proteomes" id="UP001166286">
    <property type="component" value="Unassembled WGS sequence"/>
</dbReference>
<name>A0AA39R6P0_9LECA</name>
<keyword evidence="1" id="KW-0732">Signal</keyword>
<feature type="chain" id="PRO_5041323178" description="Hydrophobin" evidence="1">
    <location>
        <begin position="20"/>
        <end position="165"/>
    </location>
</feature>
<evidence type="ECO:0000256" key="1">
    <source>
        <dbReference type="SAM" id="SignalP"/>
    </source>
</evidence>